<keyword evidence="1" id="KW-0812">Transmembrane</keyword>
<comment type="caution">
    <text evidence="3">The sequence shown here is derived from an EMBL/GenBank/DDBJ whole genome shotgun (WGS) entry which is preliminary data.</text>
</comment>
<organism evidence="3 4">
    <name type="scientific">Pleomorphomonas diazotrophica</name>
    <dbReference type="NCBI Taxonomy" id="1166257"/>
    <lineage>
        <taxon>Bacteria</taxon>
        <taxon>Pseudomonadati</taxon>
        <taxon>Pseudomonadota</taxon>
        <taxon>Alphaproteobacteria</taxon>
        <taxon>Hyphomicrobiales</taxon>
        <taxon>Pleomorphomonadaceae</taxon>
        <taxon>Pleomorphomonas</taxon>
    </lineage>
</organism>
<dbReference type="AlphaFoldDB" id="A0A1I4QP25"/>
<protein>
    <recommendedName>
        <fullName evidence="2">Acyltransferase 3 domain-containing protein</fullName>
    </recommendedName>
</protein>
<evidence type="ECO:0000259" key="2">
    <source>
        <dbReference type="Pfam" id="PF01757"/>
    </source>
</evidence>
<dbReference type="InterPro" id="IPR050879">
    <property type="entry name" value="Acyltransferase_3"/>
</dbReference>
<feature type="transmembrane region" description="Helical" evidence="1">
    <location>
        <begin position="269"/>
        <end position="286"/>
    </location>
</feature>
<dbReference type="PANTHER" id="PTHR23028:SF53">
    <property type="entry name" value="ACYL_TRANSF_3 DOMAIN-CONTAINING PROTEIN"/>
    <property type="match status" value="1"/>
</dbReference>
<dbReference type="GO" id="GO:0000271">
    <property type="term" value="P:polysaccharide biosynthetic process"/>
    <property type="evidence" value="ECO:0007669"/>
    <property type="project" value="TreeGrafter"/>
</dbReference>
<dbReference type="InterPro" id="IPR002656">
    <property type="entry name" value="Acyl_transf_3_dom"/>
</dbReference>
<reference evidence="3 4" key="1">
    <citation type="submission" date="2017-12" db="EMBL/GenBank/DDBJ databases">
        <title>Anaerobic carbon monoxide metabolism by Pleomorphomonas carboxyditropha sp. nov., a new mesophilic hydrogenogenic carboxidotroph.</title>
        <authorList>
            <person name="Esquivel-Elizondo S."/>
            <person name="Krajmalnik-Brown R."/>
        </authorList>
    </citation>
    <scope>NUCLEOTIDE SEQUENCE [LARGE SCALE GENOMIC DNA]</scope>
    <source>
        <strain evidence="3 4">R5-392</strain>
    </source>
</reference>
<proteinExistence type="predicted"/>
<feature type="transmembrane region" description="Helical" evidence="1">
    <location>
        <begin position="40"/>
        <end position="61"/>
    </location>
</feature>
<sequence length="338" mass="37540">MGVCLRLGGKIVSDQRIATLDGLRGAAITYVLLGHFGPCWLNGAGSFGVTVFFALSGRLMADVLFIGAMDWREFAVRRLARLYPALLFFLACMLALSVTLGRTNLLVDWWSYPTFTVNLVVILAGRFPSFDHLWSVSVEVQAYAMLALVAISTSGRLRLAVLLGGALFCFANGLWRTYILHQNPFFVYWRPDVAVAIIFAAAFLRVALKDRYVPAWTPPIALILANGLMLITAELWVSFTINGLLLAFVGATLERCVTPIRQILESRPLAFLGTISYSLYIWQQLFKYAYEGGFPPAAAVALSLIVATFGYYRIERPGKDAILSLWYRRDMPSTPDRG</sequence>
<feature type="transmembrane region" description="Helical" evidence="1">
    <location>
        <begin position="157"/>
        <end position="175"/>
    </location>
</feature>
<dbReference type="Pfam" id="PF01757">
    <property type="entry name" value="Acyl_transf_3"/>
    <property type="match status" value="1"/>
</dbReference>
<dbReference type="GO" id="GO:0016747">
    <property type="term" value="F:acyltransferase activity, transferring groups other than amino-acyl groups"/>
    <property type="evidence" value="ECO:0007669"/>
    <property type="project" value="InterPro"/>
</dbReference>
<keyword evidence="1" id="KW-1133">Transmembrane helix</keyword>
<feature type="transmembrane region" description="Helical" evidence="1">
    <location>
        <begin position="187"/>
        <end position="208"/>
    </location>
</feature>
<dbReference type="PANTHER" id="PTHR23028">
    <property type="entry name" value="ACETYLTRANSFERASE"/>
    <property type="match status" value="1"/>
</dbReference>
<evidence type="ECO:0000313" key="3">
    <source>
        <dbReference type="EMBL" id="PKR90544.1"/>
    </source>
</evidence>
<evidence type="ECO:0000256" key="1">
    <source>
        <dbReference type="SAM" id="Phobius"/>
    </source>
</evidence>
<keyword evidence="1" id="KW-0472">Membrane</keyword>
<feature type="domain" description="Acyltransferase 3" evidence="2">
    <location>
        <begin position="18"/>
        <end position="308"/>
    </location>
</feature>
<feature type="transmembrane region" description="Helical" evidence="1">
    <location>
        <begin position="82"/>
        <end position="103"/>
    </location>
</feature>
<dbReference type="OrthoDB" id="9796461at2"/>
<feature type="transmembrane region" description="Helical" evidence="1">
    <location>
        <begin position="292"/>
        <end position="312"/>
    </location>
</feature>
<name>A0A1I4QP25_9HYPH</name>
<gene>
    <name evidence="3" type="ORF">CXZ10_04040</name>
</gene>
<dbReference type="EMBL" id="PJNW01000002">
    <property type="protein sequence ID" value="PKR90544.1"/>
    <property type="molecule type" value="Genomic_DNA"/>
</dbReference>
<keyword evidence="4" id="KW-1185">Reference proteome</keyword>
<accession>A0A1I4QP25</accession>
<dbReference type="RefSeq" id="WP_101287652.1">
    <property type="nucleotide sequence ID" value="NZ_FOUQ01000001.1"/>
</dbReference>
<dbReference type="GO" id="GO:0016020">
    <property type="term" value="C:membrane"/>
    <property type="evidence" value="ECO:0007669"/>
    <property type="project" value="TreeGrafter"/>
</dbReference>
<feature type="transmembrane region" description="Helical" evidence="1">
    <location>
        <begin position="220"/>
        <end position="248"/>
    </location>
</feature>
<evidence type="ECO:0000313" key="4">
    <source>
        <dbReference type="Proteomes" id="UP000233491"/>
    </source>
</evidence>
<dbReference type="Proteomes" id="UP000233491">
    <property type="component" value="Unassembled WGS sequence"/>
</dbReference>